<sequence>MGAKASAGTKRQAAQPDTAAATAAAAARDAARARRRRQAGARDHGDEFMDMNVDVDPDWGSQSSGRGAGRLGLAGTLVDDKAKPATGLATLAVDDYGGGPKVPMLPGSWTADQGSEQDR</sequence>
<reference evidence="3 4" key="1">
    <citation type="submission" date="2016-06" db="EMBL/GenBank/DDBJ databases">
        <authorList>
            <person name="Kjaerup R.B."/>
            <person name="Dalgaard T.S."/>
            <person name="Juul-Madsen H.R."/>
        </authorList>
    </citation>
    <scope>NUCLEOTIDE SEQUENCE [LARGE SCALE GENOMIC DNA]</scope>
    <source>
        <strain evidence="3 4">1245335.1</strain>
    </source>
</reference>
<protein>
    <recommendedName>
        <fullName evidence="2">PPE-PPW subfamily C-terminal domain-containing protein</fullName>
    </recommendedName>
</protein>
<organism evidence="3 4">
    <name type="scientific">Mycobacterium asiaticum</name>
    <dbReference type="NCBI Taxonomy" id="1790"/>
    <lineage>
        <taxon>Bacteria</taxon>
        <taxon>Bacillati</taxon>
        <taxon>Actinomycetota</taxon>
        <taxon>Actinomycetes</taxon>
        <taxon>Mycobacteriales</taxon>
        <taxon>Mycobacteriaceae</taxon>
        <taxon>Mycobacterium</taxon>
    </lineage>
</organism>
<accession>A0A1A3NW53</accession>
<feature type="region of interest" description="Disordered" evidence="1">
    <location>
        <begin position="1"/>
        <end position="72"/>
    </location>
</feature>
<evidence type="ECO:0000259" key="2">
    <source>
        <dbReference type="Pfam" id="PF18878"/>
    </source>
</evidence>
<dbReference type="InterPro" id="IPR043641">
    <property type="entry name" value="PPE-PPW_C"/>
</dbReference>
<dbReference type="AlphaFoldDB" id="A0A1A3NW53"/>
<feature type="compositionally biased region" description="Polar residues" evidence="1">
    <location>
        <begin position="110"/>
        <end position="119"/>
    </location>
</feature>
<dbReference type="EMBL" id="LZLR01000040">
    <property type="protein sequence ID" value="OBK25640.1"/>
    <property type="molecule type" value="Genomic_DNA"/>
</dbReference>
<evidence type="ECO:0000313" key="4">
    <source>
        <dbReference type="Proteomes" id="UP000093819"/>
    </source>
</evidence>
<proteinExistence type="predicted"/>
<gene>
    <name evidence="3" type="ORF">A5635_15015</name>
</gene>
<evidence type="ECO:0000256" key="1">
    <source>
        <dbReference type="SAM" id="MobiDB-lite"/>
    </source>
</evidence>
<dbReference type="OrthoDB" id="4753880at2"/>
<name>A0A1A3NW53_MYCAS</name>
<feature type="region of interest" description="Disordered" evidence="1">
    <location>
        <begin position="93"/>
        <end position="119"/>
    </location>
</feature>
<dbReference type="Proteomes" id="UP000093819">
    <property type="component" value="Unassembled WGS sequence"/>
</dbReference>
<feature type="compositionally biased region" description="Low complexity" evidence="1">
    <location>
        <begin position="11"/>
        <end position="28"/>
    </location>
</feature>
<evidence type="ECO:0000313" key="3">
    <source>
        <dbReference type="EMBL" id="OBK25640.1"/>
    </source>
</evidence>
<feature type="domain" description="PPE-PPW subfamily C-terminal" evidence="2">
    <location>
        <begin position="63"/>
        <end position="109"/>
    </location>
</feature>
<dbReference type="Pfam" id="PF18878">
    <property type="entry name" value="PPE-PPW"/>
    <property type="match status" value="1"/>
</dbReference>
<comment type="caution">
    <text evidence="3">The sequence shown here is derived from an EMBL/GenBank/DDBJ whole genome shotgun (WGS) entry which is preliminary data.</text>
</comment>